<proteinExistence type="predicted"/>
<dbReference type="Gene3D" id="2.60.40.1120">
    <property type="entry name" value="Carboxypeptidase-like, regulatory domain"/>
    <property type="match status" value="1"/>
</dbReference>
<comment type="caution">
    <text evidence="1">The sequence shown here is derived from an EMBL/GenBank/DDBJ whole genome shotgun (WGS) entry which is preliminary data.</text>
</comment>
<evidence type="ECO:0000313" key="2">
    <source>
        <dbReference type="Proteomes" id="UP001500185"/>
    </source>
</evidence>
<organism evidence="1 2">
    <name type="scientific">Psychroflexus lacisalsi</name>
    <dbReference type="NCBI Taxonomy" id="503928"/>
    <lineage>
        <taxon>Bacteria</taxon>
        <taxon>Pseudomonadati</taxon>
        <taxon>Bacteroidota</taxon>
        <taxon>Flavobacteriia</taxon>
        <taxon>Flavobacteriales</taxon>
        <taxon>Flavobacteriaceae</taxon>
        <taxon>Psychroflexus</taxon>
    </lineage>
</organism>
<keyword evidence="2" id="KW-1185">Reference proteome</keyword>
<evidence type="ECO:0008006" key="3">
    <source>
        <dbReference type="Google" id="ProtNLM"/>
    </source>
</evidence>
<dbReference type="SUPFAM" id="SSF49464">
    <property type="entry name" value="Carboxypeptidase regulatory domain-like"/>
    <property type="match status" value="1"/>
</dbReference>
<accession>A0ABP3VHY5</accession>
<gene>
    <name evidence="1" type="ORF">GCM10009433_18480</name>
</gene>
<dbReference type="EMBL" id="BAAAGG010000005">
    <property type="protein sequence ID" value="GAA0759872.1"/>
    <property type="molecule type" value="Genomic_DNA"/>
</dbReference>
<dbReference type="InterPro" id="IPR008969">
    <property type="entry name" value="CarboxyPept-like_regulatory"/>
</dbReference>
<reference evidence="2" key="1">
    <citation type="journal article" date="2019" name="Int. J. Syst. Evol. Microbiol.">
        <title>The Global Catalogue of Microorganisms (GCM) 10K type strain sequencing project: providing services to taxonomists for standard genome sequencing and annotation.</title>
        <authorList>
            <consortium name="The Broad Institute Genomics Platform"/>
            <consortium name="The Broad Institute Genome Sequencing Center for Infectious Disease"/>
            <person name="Wu L."/>
            <person name="Ma J."/>
        </authorList>
    </citation>
    <scope>NUCLEOTIDE SEQUENCE [LARGE SCALE GENOMIC DNA]</scope>
    <source>
        <strain evidence="2">JCM 16231</strain>
    </source>
</reference>
<protein>
    <recommendedName>
        <fullName evidence="3">CarboxypepD_reg-like domain-containing protein</fullName>
    </recommendedName>
</protein>
<dbReference type="Proteomes" id="UP001500185">
    <property type="component" value="Unassembled WGS sequence"/>
</dbReference>
<evidence type="ECO:0000313" key="1">
    <source>
        <dbReference type="EMBL" id="GAA0759872.1"/>
    </source>
</evidence>
<name>A0ABP3VHY5_9FLAO</name>
<sequence>MISIIYYYKTMKKVIFLLLSIVFLSCGKDSNLIDGEIKNSNGKGIEDVLVQVMGTDLNSKTNAKGVFRINTKDRGDELIFTHPEYEMFRIKLDDSEVSVILKEKNTQEQEK</sequence>